<reference evidence="1 2" key="1">
    <citation type="submission" date="2019-08" db="EMBL/GenBank/DDBJ databases">
        <title>Complete genome sequence of Thermosulfurimonas marina SU872T, an anaerobic thermophilic chemolithoautotrophic bacterium isolated from a shallow marine hydrothermal vent.</title>
        <authorList>
            <person name="Allioux M."/>
            <person name="Jebbar M."/>
            <person name="Slobodkina G."/>
            <person name="Slobodkin A."/>
            <person name="Moalic Y."/>
            <person name="Frolova A."/>
            <person name="Shao Z."/>
            <person name="Alain K."/>
        </authorList>
    </citation>
    <scope>NUCLEOTIDE SEQUENCE [LARGE SCALE GENOMIC DNA]</scope>
    <source>
        <strain evidence="1 2">SU872</strain>
    </source>
</reference>
<dbReference type="EMBL" id="CP042909">
    <property type="protein sequence ID" value="QJA06471.1"/>
    <property type="molecule type" value="Genomic_DNA"/>
</dbReference>
<dbReference type="InterPro" id="IPR013785">
    <property type="entry name" value="Aldolase_TIM"/>
</dbReference>
<dbReference type="GO" id="GO:0016832">
    <property type="term" value="F:aldehyde-lyase activity"/>
    <property type="evidence" value="ECO:0007669"/>
    <property type="project" value="InterPro"/>
</dbReference>
<evidence type="ECO:0000313" key="2">
    <source>
        <dbReference type="Proteomes" id="UP000501253"/>
    </source>
</evidence>
<gene>
    <name evidence="1" type="ORF">FVE67_06495</name>
</gene>
<sequence length="424" mass="47951">MEPIRERRKKMDERKTLDQEVYQAVFAEGEEKASRLRAVREKSEALGARPASIYPLYREMAREFPGFTVPAINLRGMTYDVARALFRTAKRLSVGAVILEIARSEMGYTRQRPLEYAAVVLAAAAREEFPGPVFIQGDHFQANRKAFLAHPEAEKRALKDLIREALSAGFYNIDIDASTLVDLSKETLEEQQRPNYELTAELATYVRSLEPEGITVNLGGEIGEIGGHNSTPEELRAFMEGFNRAFSAGPGLSKISVQTGSSHGGVVLPDGSVAKVQIDFETLRVLSEIARREYGLAGAVQHGASTLPEEYFHVFPEVGCAEIHLATGFQNLIFDHPALPEEFRQKIYRYLKENLRKEWQEGWTESQFLYKTRKKAFGIFKRDWWDLPQGVKGPILETLEETFEKIFRALRVTETLERVQTLCG</sequence>
<dbReference type="Proteomes" id="UP000501253">
    <property type="component" value="Chromosome"/>
</dbReference>
<dbReference type="Gene3D" id="3.20.20.70">
    <property type="entry name" value="Aldolase class I"/>
    <property type="match status" value="1"/>
</dbReference>
<accession>A0A6H1WTH1</accession>
<name>A0A6H1WTH1_9BACT</name>
<dbReference type="Pfam" id="PF01116">
    <property type="entry name" value="F_bP_aldolase"/>
    <property type="match status" value="1"/>
</dbReference>
<organism evidence="1 2">
    <name type="scientific">Thermosulfurimonas marina</name>
    <dbReference type="NCBI Taxonomy" id="2047767"/>
    <lineage>
        <taxon>Bacteria</taxon>
        <taxon>Pseudomonadati</taxon>
        <taxon>Thermodesulfobacteriota</taxon>
        <taxon>Thermodesulfobacteria</taxon>
        <taxon>Thermodesulfobacteriales</taxon>
        <taxon>Thermodesulfobacteriaceae</taxon>
        <taxon>Thermosulfurimonas</taxon>
    </lineage>
</organism>
<keyword evidence="2" id="KW-1185">Reference proteome</keyword>
<protein>
    <submittedName>
        <fullName evidence="1">Class II fructose-bisphosphate aldolase</fullName>
    </submittedName>
</protein>
<dbReference type="InterPro" id="IPR050246">
    <property type="entry name" value="Class_II_FBP_aldolase"/>
</dbReference>
<dbReference type="PANTHER" id="PTHR30304">
    <property type="entry name" value="D-TAGATOSE-1,6-BISPHOSPHATE ALDOLASE"/>
    <property type="match status" value="1"/>
</dbReference>
<dbReference type="GO" id="GO:0008270">
    <property type="term" value="F:zinc ion binding"/>
    <property type="evidence" value="ECO:0007669"/>
    <property type="project" value="InterPro"/>
</dbReference>
<dbReference type="SUPFAM" id="SSF51569">
    <property type="entry name" value="Aldolase"/>
    <property type="match status" value="1"/>
</dbReference>
<proteinExistence type="predicted"/>
<evidence type="ECO:0000313" key="1">
    <source>
        <dbReference type="EMBL" id="QJA06471.1"/>
    </source>
</evidence>
<dbReference type="GO" id="GO:0005975">
    <property type="term" value="P:carbohydrate metabolic process"/>
    <property type="evidence" value="ECO:0007669"/>
    <property type="project" value="InterPro"/>
</dbReference>
<dbReference type="InterPro" id="IPR000771">
    <property type="entry name" value="FBA_II"/>
</dbReference>
<dbReference type="PANTHER" id="PTHR30304:SF0">
    <property type="entry name" value="D-TAGATOSE-1,6-BISPHOSPHATE ALDOLASE SUBUNIT GATY-RELATED"/>
    <property type="match status" value="1"/>
</dbReference>
<dbReference type="AlphaFoldDB" id="A0A6H1WTH1"/>
<dbReference type="KEGG" id="tmai:FVE67_06495"/>